<evidence type="ECO:0000256" key="2">
    <source>
        <dbReference type="SAM" id="SignalP"/>
    </source>
</evidence>
<evidence type="ECO:0000313" key="4">
    <source>
        <dbReference type="EMBL" id="MBR8688818.1"/>
    </source>
</evidence>
<feature type="compositionally biased region" description="Basic and acidic residues" evidence="1">
    <location>
        <begin position="323"/>
        <end position="337"/>
    </location>
</feature>
<gene>
    <name evidence="3" type="ORF">AKG37_03225</name>
    <name evidence="4" type="ORF">KCQ59_03330</name>
</gene>
<dbReference type="Proteomes" id="UP000050272">
    <property type="component" value="Unassembled WGS sequence"/>
</dbReference>
<keyword evidence="2" id="KW-0732">Signal</keyword>
<protein>
    <submittedName>
        <fullName evidence="4">DUF1668 domain-containing protein</fullName>
    </submittedName>
</protein>
<dbReference type="InterPro" id="IPR015915">
    <property type="entry name" value="Kelch-typ_b-propeller"/>
</dbReference>
<organism evidence="4 6">
    <name type="scientific">Bacillus australimaris</name>
    <dbReference type="NCBI Taxonomy" id="1326968"/>
    <lineage>
        <taxon>Bacteria</taxon>
        <taxon>Bacillati</taxon>
        <taxon>Bacillota</taxon>
        <taxon>Bacilli</taxon>
        <taxon>Bacillales</taxon>
        <taxon>Bacillaceae</taxon>
        <taxon>Bacillus</taxon>
    </lineage>
</organism>
<dbReference type="SUPFAM" id="SSF117281">
    <property type="entry name" value="Kelch motif"/>
    <property type="match status" value="2"/>
</dbReference>
<dbReference type="EMBL" id="LGYN01000001">
    <property type="protein sequence ID" value="KPN15846.1"/>
    <property type="molecule type" value="Genomic_DNA"/>
</dbReference>
<feature type="region of interest" description="Disordered" evidence="1">
    <location>
        <begin position="313"/>
        <end position="342"/>
    </location>
</feature>
<evidence type="ECO:0000256" key="1">
    <source>
        <dbReference type="SAM" id="MobiDB-lite"/>
    </source>
</evidence>
<dbReference type="InterPro" id="IPR052392">
    <property type="entry name" value="Kelch-BTB_domain-containing"/>
</dbReference>
<evidence type="ECO:0000313" key="6">
    <source>
        <dbReference type="Proteomes" id="UP000676804"/>
    </source>
</evidence>
<accession>A0ABD4QFS6</accession>
<evidence type="ECO:0000313" key="3">
    <source>
        <dbReference type="EMBL" id="KPN15846.1"/>
    </source>
</evidence>
<dbReference type="AlphaFoldDB" id="A0ABD4QFS6"/>
<proteinExistence type="predicted"/>
<dbReference type="InterPro" id="IPR006652">
    <property type="entry name" value="Kelch_1"/>
</dbReference>
<sequence length="419" mass="46758">MKKLSLIFFLLITSLFYPLHSVKAETVEWKEQADLPEARVGASSGVVDGKIYVIGGRGPGRLQGADQTYVYDPQKNEWSSKTSMPTPRYGAATAILNDQIYVIGGMSTDGVVETVEVYNTKNDSWEKLEDIPLEKKVSPYRIYASSVKGKIFVVAKEGNYQMKTYSYDPETKKWEKKSSLDYIVTAGTLNEIDGKLYLSGGTESLNKMIGEYDPDTDTWIKKQGGWSAGYYATAVYNSKVLLTGGTARLSVRDVILGTSYSVQTPKTFYRKGHSAAIVNDNLYIIGGEENTNGDMPNAKEKFKSVLSISLRDALPQENNTETPGDKDPEPTTPPKDDGTDEDGDALLIITMVNGLQKEYDLSMKEVNAFLSWYKKRDAGEGPGFYEIDEHDNNKGPFESKKDYVVFKNILMFEVNKYKK</sequence>
<feature type="chain" id="PRO_5044725559" evidence="2">
    <location>
        <begin position="24"/>
        <end position="419"/>
    </location>
</feature>
<dbReference type="SMART" id="SM00612">
    <property type="entry name" value="Kelch"/>
    <property type="match status" value="3"/>
</dbReference>
<name>A0ABD4QFS6_9BACI</name>
<keyword evidence="5" id="KW-1185">Reference proteome</keyword>
<evidence type="ECO:0000313" key="5">
    <source>
        <dbReference type="Proteomes" id="UP000050272"/>
    </source>
</evidence>
<dbReference type="PANTHER" id="PTHR46375">
    <property type="entry name" value="KELCH REPEAT AND BTB DOMAIN-CONTAINING PROTEIN 13-RELATED"/>
    <property type="match status" value="1"/>
</dbReference>
<reference evidence="4 6" key="2">
    <citation type="submission" date="2021-04" db="EMBL/GenBank/DDBJ databases">
        <title>Isolation of newly marine bacteria for enzymatic activity.</title>
        <authorList>
            <person name="Hadi W.A.M."/>
            <person name="Nair A.J.J."/>
            <person name="Edwin B.T."/>
        </authorList>
    </citation>
    <scope>NUCLEOTIDE SEQUENCE [LARGE SCALE GENOMIC DNA]</scope>
    <source>
        <strain evidence="4 6">B28A</strain>
    </source>
</reference>
<dbReference type="RefSeq" id="WP_060697539.1">
    <property type="nucleotide sequence ID" value="NZ_JAGQFH010000001.1"/>
</dbReference>
<dbReference type="PANTHER" id="PTHR46375:SF3">
    <property type="entry name" value="KELCH REPEAT AND BTB DOMAIN-CONTAINING PROTEIN 13"/>
    <property type="match status" value="1"/>
</dbReference>
<dbReference type="Proteomes" id="UP000676804">
    <property type="component" value="Unassembled WGS sequence"/>
</dbReference>
<comment type="caution">
    <text evidence="4">The sequence shown here is derived from an EMBL/GenBank/DDBJ whole genome shotgun (WGS) entry which is preliminary data.</text>
</comment>
<reference evidence="3 5" key="1">
    <citation type="submission" date="2015-07" db="EMBL/GenBank/DDBJ databases">
        <title>Bacillus zhangzhouensis sp. nov. and Bacillus nanhaiticus sp. nov.</title>
        <authorList>
            <person name="Liu Y."/>
            <person name="Lai Q."/>
            <person name="Shao Z."/>
        </authorList>
    </citation>
    <scope>NUCLEOTIDE SEQUENCE [LARGE SCALE GENOMIC DNA]</scope>
    <source>
        <strain evidence="3 5">NH7I_1</strain>
    </source>
</reference>
<feature type="signal peptide" evidence="2">
    <location>
        <begin position="1"/>
        <end position="23"/>
    </location>
</feature>
<dbReference type="EMBL" id="JAGQFH010000001">
    <property type="protein sequence ID" value="MBR8688818.1"/>
    <property type="molecule type" value="Genomic_DNA"/>
</dbReference>
<dbReference type="Pfam" id="PF24681">
    <property type="entry name" value="Kelch_KLHDC2_KLHL20_DRC7"/>
    <property type="match status" value="1"/>
</dbReference>
<dbReference type="Gene3D" id="2.120.10.80">
    <property type="entry name" value="Kelch-type beta propeller"/>
    <property type="match status" value="1"/>
</dbReference>